<dbReference type="Proteomes" id="UP000403266">
    <property type="component" value="Unassembled WGS sequence"/>
</dbReference>
<accession>A0A5N7MX30</accession>
<evidence type="ECO:0000313" key="2">
    <source>
        <dbReference type="Proteomes" id="UP000403266"/>
    </source>
</evidence>
<sequence length="125" mass="14405">MTRSEAYGLFESTPIAGLGPAYFTKLIFFLLQSNDGYILDQWTGKSVSILFEPCFIAFDHSGYVARRNSAHVYERYCRNVEALAERLDLAASRTEELLFSRGGRPKHPWRHYVVQNWKRSPARSV</sequence>
<keyword evidence="2" id="KW-1185">Reference proteome</keyword>
<dbReference type="InterPro" id="IPR048868">
    <property type="entry name" value="OGG-like_put"/>
</dbReference>
<protein>
    <submittedName>
        <fullName evidence="1">Uncharacterized protein</fullName>
    </submittedName>
</protein>
<dbReference type="Pfam" id="PF21790">
    <property type="entry name" value="OGG"/>
    <property type="match status" value="1"/>
</dbReference>
<dbReference type="AlphaFoldDB" id="A0A5N7MX30"/>
<gene>
    <name evidence="1" type="ORF">FS320_26650</name>
</gene>
<dbReference type="EMBL" id="VOSK01000159">
    <property type="protein sequence ID" value="MPR28626.1"/>
    <property type="molecule type" value="Genomic_DNA"/>
</dbReference>
<proteinExistence type="predicted"/>
<comment type="caution">
    <text evidence="1">The sequence shown here is derived from an EMBL/GenBank/DDBJ whole genome shotgun (WGS) entry which is preliminary data.</text>
</comment>
<evidence type="ECO:0000313" key="1">
    <source>
        <dbReference type="EMBL" id="MPR28626.1"/>
    </source>
</evidence>
<name>A0A5N7MX30_9HYPH</name>
<dbReference type="OrthoDB" id="8456735at2"/>
<reference evidence="1 2" key="1">
    <citation type="journal article" date="2019" name="Syst. Appl. Microbiol.">
        <title>Microvirga tunisiensis sp. nov., a root nodule symbiotic bacterium isolated from Lupinus micranthus and L. luteus grown in Northern Tunisia.</title>
        <authorList>
            <person name="Msaddak A."/>
            <person name="Rejili M."/>
            <person name="Duran D."/>
            <person name="Mars M."/>
            <person name="Palacios J.M."/>
            <person name="Ruiz-Argueso T."/>
            <person name="Rey L."/>
            <person name="Imperial J."/>
        </authorList>
    </citation>
    <scope>NUCLEOTIDE SEQUENCE [LARGE SCALE GENOMIC DNA]</scope>
    <source>
        <strain evidence="1 2">Lmie10</strain>
    </source>
</reference>
<organism evidence="1 2">
    <name type="scientific">Microvirga tunisiensis</name>
    <dbReference type="NCBI Taxonomy" id="2108360"/>
    <lineage>
        <taxon>Bacteria</taxon>
        <taxon>Pseudomonadati</taxon>
        <taxon>Pseudomonadota</taxon>
        <taxon>Alphaproteobacteria</taxon>
        <taxon>Hyphomicrobiales</taxon>
        <taxon>Methylobacteriaceae</taxon>
        <taxon>Microvirga</taxon>
    </lineage>
</organism>